<name>B6Q1D4_TALMQ</name>
<sequence>MPFKPETVQQLQLIRLYGFPAAGVLIEALHTEVRSGIIFEFPIPRAEILRNLCVFVAHIESVQQPRNRSDTLFKHASKHFASVIDEVTGSKLAANTNNLPSNTHESASTWD</sequence>
<protein>
    <submittedName>
        <fullName evidence="1">Uncharacterized protein</fullName>
    </submittedName>
</protein>
<dbReference type="HOGENOM" id="CLU_2159274_0_0_1"/>
<proteinExistence type="predicted"/>
<organism evidence="1 2">
    <name type="scientific">Talaromyces marneffei (strain ATCC 18224 / CBS 334.59 / QM 7333)</name>
    <name type="common">Penicillium marneffei</name>
    <dbReference type="NCBI Taxonomy" id="441960"/>
    <lineage>
        <taxon>Eukaryota</taxon>
        <taxon>Fungi</taxon>
        <taxon>Dikarya</taxon>
        <taxon>Ascomycota</taxon>
        <taxon>Pezizomycotina</taxon>
        <taxon>Eurotiomycetes</taxon>
        <taxon>Eurotiomycetidae</taxon>
        <taxon>Eurotiales</taxon>
        <taxon>Trichocomaceae</taxon>
        <taxon>Talaromyces</taxon>
        <taxon>Talaromyces sect. Talaromyces</taxon>
    </lineage>
</organism>
<dbReference type="PhylomeDB" id="B6Q1D4"/>
<reference evidence="2" key="1">
    <citation type="journal article" date="2015" name="Genome Announc.">
        <title>Genome sequence of the AIDS-associated pathogen Penicillium marneffei (ATCC18224) and its near taxonomic relative Talaromyces stipitatus (ATCC10500).</title>
        <authorList>
            <person name="Nierman W.C."/>
            <person name="Fedorova-Abrams N.D."/>
            <person name="Andrianopoulos A."/>
        </authorList>
    </citation>
    <scope>NUCLEOTIDE SEQUENCE [LARGE SCALE GENOMIC DNA]</scope>
    <source>
        <strain evidence="2">ATCC 18224 / CBS 334.59 / QM 7333</strain>
    </source>
</reference>
<dbReference type="Proteomes" id="UP000001294">
    <property type="component" value="Unassembled WGS sequence"/>
</dbReference>
<dbReference type="STRING" id="441960.B6Q1D4"/>
<dbReference type="VEuPathDB" id="FungiDB:PMAA_017150"/>
<accession>B6Q1D4</accession>
<evidence type="ECO:0000313" key="1">
    <source>
        <dbReference type="EMBL" id="EEA26797.1"/>
    </source>
</evidence>
<keyword evidence="2" id="KW-1185">Reference proteome</keyword>
<dbReference type="OrthoDB" id="4898680at2759"/>
<evidence type="ECO:0000313" key="2">
    <source>
        <dbReference type="Proteomes" id="UP000001294"/>
    </source>
</evidence>
<dbReference type="AlphaFoldDB" id="B6Q1D4"/>
<gene>
    <name evidence="1" type="ORF">PMAA_017150</name>
</gene>
<dbReference type="EMBL" id="DS995899">
    <property type="protein sequence ID" value="EEA26797.1"/>
    <property type="molecule type" value="Genomic_DNA"/>
</dbReference>